<feature type="domain" description="SCP" evidence="2">
    <location>
        <begin position="59"/>
        <end position="186"/>
    </location>
</feature>
<dbReference type="InterPro" id="IPR035940">
    <property type="entry name" value="CAP_sf"/>
</dbReference>
<evidence type="ECO:0000259" key="2">
    <source>
        <dbReference type="Pfam" id="PF00188"/>
    </source>
</evidence>
<dbReference type="CDD" id="cd05379">
    <property type="entry name" value="CAP_bacterial"/>
    <property type="match status" value="1"/>
</dbReference>
<dbReference type="InterPro" id="IPR014044">
    <property type="entry name" value="CAP_dom"/>
</dbReference>
<accession>A0A009I4F1</accession>
<dbReference type="PROSITE" id="PS51257">
    <property type="entry name" value="PROKAR_LIPOPROTEIN"/>
    <property type="match status" value="1"/>
</dbReference>
<gene>
    <name evidence="3" type="ORF">J512_2280</name>
</gene>
<dbReference type="RefSeq" id="WP_001050698.1">
    <property type="nucleotide sequence ID" value="NZ_JEWH01000027.1"/>
</dbReference>
<comment type="caution">
    <text evidence="3">The sequence shown here is derived from an EMBL/GenBank/DDBJ whole genome shotgun (WGS) entry which is preliminary data.</text>
</comment>
<dbReference type="PANTHER" id="PTHR31157">
    <property type="entry name" value="SCP DOMAIN-CONTAINING PROTEIN"/>
    <property type="match status" value="1"/>
</dbReference>
<feature type="signal peptide" evidence="1">
    <location>
        <begin position="1"/>
        <end position="17"/>
    </location>
</feature>
<dbReference type="Gene3D" id="3.40.33.10">
    <property type="entry name" value="CAP"/>
    <property type="match status" value="1"/>
</dbReference>
<proteinExistence type="predicted"/>
<dbReference type="Proteomes" id="UP000020595">
    <property type="component" value="Unassembled WGS sequence"/>
</dbReference>
<dbReference type="AlphaFoldDB" id="A0A009I4F1"/>
<protein>
    <submittedName>
        <fullName evidence="3">Cysteine-rich secretory family protein</fullName>
    </submittedName>
</protein>
<reference evidence="3 4" key="1">
    <citation type="submission" date="2014-02" db="EMBL/GenBank/DDBJ databases">
        <title>Comparative genomics and transcriptomics to identify genetic mechanisms underlying the emergence of carbapenem resistant Acinetobacter baumannii (CRAb).</title>
        <authorList>
            <person name="Harris A.D."/>
            <person name="Johnson K.J."/>
            <person name="George J."/>
            <person name="Shefchek K."/>
            <person name="Daugherty S.C."/>
            <person name="Parankush S."/>
            <person name="Sadzewicz L."/>
            <person name="Tallon L."/>
            <person name="Sengamalay N."/>
            <person name="Hazen T.H."/>
            <person name="Rasko D.A."/>
        </authorList>
    </citation>
    <scope>NUCLEOTIDE SEQUENCE [LARGE SCALE GENOMIC DNA]</scope>
    <source>
        <strain evidence="3 4">1295743</strain>
    </source>
</reference>
<dbReference type="SUPFAM" id="SSF55797">
    <property type="entry name" value="PR-1-like"/>
    <property type="match status" value="1"/>
</dbReference>
<sequence>MNLLKVCTLLPCSLVIAACSVNSSSTPPTLSSSTPQVQKSSIEISCQDLQNPAYRQAMLNAINEIRQHPRQCGQQYFSAAKPLSWNNNLYQGASAHSKDMANNNFLGHVGSTGLDLRARLKKYHMLSKANGENVASGQKTLNEVMAKWIASPLHCSNIMNPRYTEYAIACASDQSAKQRSYWTQQFAGF</sequence>
<evidence type="ECO:0000256" key="1">
    <source>
        <dbReference type="SAM" id="SignalP"/>
    </source>
</evidence>
<dbReference type="PANTHER" id="PTHR31157:SF1">
    <property type="entry name" value="SCP DOMAIN-CONTAINING PROTEIN"/>
    <property type="match status" value="1"/>
</dbReference>
<name>A0A009I4F1_ACIB9</name>
<dbReference type="EMBL" id="JEWH01000027">
    <property type="protein sequence ID" value="EXB05396.1"/>
    <property type="molecule type" value="Genomic_DNA"/>
</dbReference>
<feature type="chain" id="PRO_5001446468" evidence="1">
    <location>
        <begin position="18"/>
        <end position="189"/>
    </location>
</feature>
<keyword evidence="1" id="KW-0732">Signal</keyword>
<dbReference type="PATRIC" id="fig|1310613.3.peg.2190"/>
<evidence type="ECO:0000313" key="3">
    <source>
        <dbReference type="EMBL" id="EXB05396.1"/>
    </source>
</evidence>
<evidence type="ECO:0000313" key="4">
    <source>
        <dbReference type="Proteomes" id="UP000020595"/>
    </source>
</evidence>
<dbReference type="Pfam" id="PF00188">
    <property type="entry name" value="CAP"/>
    <property type="match status" value="1"/>
</dbReference>
<organism evidence="3 4">
    <name type="scientific">Acinetobacter baumannii (strain 1295743)</name>
    <dbReference type="NCBI Taxonomy" id="1310613"/>
    <lineage>
        <taxon>Bacteria</taxon>
        <taxon>Pseudomonadati</taxon>
        <taxon>Pseudomonadota</taxon>
        <taxon>Gammaproteobacteria</taxon>
        <taxon>Moraxellales</taxon>
        <taxon>Moraxellaceae</taxon>
        <taxon>Acinetobacter</taxon>
        <taxon>Acinetobacter calcoaceticus/baumannii complex</taxon>
    </lineage>
</organism>